<gene>
    <name evidence="2" type="ORF">B7P43_G14846</name>
</gene>
<sequence>RKRKIDDECRAFNEEWGVKYFFIQSNSKANAVCLICKDTVAVLKEYNIRRHYDTKHASTFSQFKEKQRSDKLESLRRCLRSQQDLFTKANLLSSCLPVVLYGCETWSLTLREEHRVLRRIFGLKRDEVTGGWRKLHNEELHNLYSSPSIIRMIESRRMRWVGHVARMGETSNVCKILVVKPEGGRPQGRPRRRWADNIRVDLIGWDGMDWIDLTQDKDQWRALVNTVMTVTNLRVP</sequence>
<comment type="caution">
    <text evidence="2">The sequence shown here is derived from an EMBL/GenBank/DDBJ whole genome shotgun (WGS) entry which is preliminary data.</text>
</comment>
<evidence type="ECO:0000313" key="2">
    <source>
        <dbReference type="EMBL" id="PNF22492.1"/>
    </source>
</evidence>
<name>A0A2J7Q1M7_9NEOP</name>
<organism evidence="2 3">
    <name type="scientific">Cryptotermes secundus</name>
    <dbReference type="NCBI Taxonomy" id="105785"/>
    <lineage>
        <taxon>Eukaryota</taxon>
        <taxon>Metazoa</taxon>
        <taxon>Ecdysozoa</taxon>
        <taxon>Arthropoda</taxon>
        <taxon>Hexapoda</taxon>
        <taxon>Insecta</taxon>
        <taxon>Pterygota</taxon>
        <taxon>Neoptera</taxon>
        <taxon>Polyneoptera</taxon>
        <taxon>Dictyoptera</taxon>
        <taxon>Blattodea</taxon>
        <taxon>Blattoidea</taxon>
        <taxon>Termitoidae</taxon>
        <taxon>Kalotermitidae</taxon>
        <taxon>Cryptotermitinae</taxon>
        <taxon>Cryptotermes</taxon>
    </lineage>
</organism>
<feature type="non-terminal residue" evidence="2">
    <location>
        <position position="1"/>
    </location>
</feature>
<dbReference type="EMBL" id="NEVH01019394">
    <property type="protein sequence ID" value="PNF22492.1"/>
    <property type="molecule type" value="Genomic_DNA"/>
</dbReference>
<accession>A0A2J7Q1M7</accession>
<dbReference type="PANTHER" id="PTHR45913:SF5">
    <property type="entry name" value="GENERAL TRANSCRIPTION FACTOR II-I REPEAT DOMAIN-CONTAINING PROTEIN 2A-LIKE PROTEIN"/>
    <property type="match status" value="1"/>
</dbReference>
<protein>
    <recommendedName>
        <fullName evidence="1">SPIN-DOC-like zinc-finger domain-containing protein</fullName>
    </recommendedName>
</protein>
<reference evidence="2 3" key="1">
    <citation type="submission" date="2017-12" db="EMBL/GenBank/DDBJ databases">
        <title>Hemimetabolous genomes reveal molecular basis of termite eusociality.</title>
        <authorList>
            <person name="Harrison M.C."/>
            <person name="Jongepier E."/>
            <person name="Robertson H.M."/>
            <person name="Arning N."/>
            <person name="Bitard-Feildel T."/>
            <person name="Chao H."/>
            <person name="Childers C.P."/>
            <person name="Dinh H."/>
            <person name="Doddapaneni H."/>
            <person name="Dugan S."/>
            <person name="Gowin J."/>
            <person name="Greiner C."/>
            <person name="Han Y."/>
            <person name="Hu H."/>
            <person name="Hughes D.S.T."/>
            <person name="Huylmans A.-K."/>
            <person name="Kemena C."/>
            <person name="Kremer L.P.M."/>
            <person name="Lee S.L."/>
            <person name="Lopez-Ezquerra A."/>
            <person name="Mallet L."/>
            <person name="Monroy-Kuhn J.M."/>
            <person name="Moser A."/>
            <person name="Murali S.C."/>
            <person name="Muzny D.M."/>
            <person name="Otani S."/>
            <person name="Piulachs M.-D."/>
            <person name="Poelchau M."/>
            <person name="Qu J."/>
            <person name="Schaub F."/>
            <person name="Wada-Katsumata A."/>
            <person name="Worley K.C."/>
            <person name="Xie Q."/>
            <person name="Ylla G."/>
            <person name="Poulsen M."/>
            <person name="Gibbs R.A."/>
            <person name="Schal C."/>
            <person name="Richards S."/>
            <person name="Belles X."/>
            <person name="Korb J."/>
            <person name="Bornberg-Bauer E."/>
        </authorList>
    </citation>
    <scope>NUCLEOTIDE SEQUENCE [LARGE SCALE GENOMIC DNA]</scope>
    <source>
        <tissue evidence="2">Whole body</tissue>
    </source>
</reference>
<evidence type="ECO:0000313" key="3">
    <source>
        <dbReference type="Proteomes" id="UP000235965"/>
    </source>
</evidence>
<dbReference type="AlphaFoldDB" id="A0A2J7Q1M7"/>
<dbReference type="InParanoid" id="A0A2J7Q1M7"/>
<keyword evidence="3" id="KW-1185">Reference proteome</keyword>
<proteinExistence type="predicted"/>
<dbReference type="Proteomes" id="UP000235965">
    <property type="component" value="Unassembled WGS sequence"/>
</dbReference>
<dbReference type="Pfam" id="PF18658">
    <property type="entry name" value="zf-C2H2_12"/>
    <property type="match status" value="1"/>
</dbReference>
<dbReference type="PANTHER" id="PTHR45913">
    <property type="entry name" value="EPM2A-INTERACTING PROTEIN 1"/>
    <property type="match status" value="1"/>
</dbReference>
<evidence type="ECO:0000259" key="1">
    <source>
        <dbReference type="Pfam" id="PF18658"/>
    </source>
</evidence>
<dbReference type="InterPro" id="IPR040647">
    <property type="entry name" value="SPIN-DOC_Znf-C2H2"/>
</dbReference>
<feature type="domain" description="SPIN-DOC-like zinc-finger" evidence="1">
    <location>
        <begin position="14"/>
        <end position="74"/>
    </location>
</feature>